<keyword evidence="2" id="KW-0472">Membrane</keyword>
<feature type="domain" description="Secretin/TonB short N-terminal" evidence="5">
    <location>
        <begin position="155"/>
        <end position="204"/>
    </location>
</feature>
<keyword evidence="3" id="KW-0998">Cell outer membrane</keyword>
<dbReference type="Gene3D" id="3.55.50.30">
    <property type="match status" value="2"/>
</dbReference>
<evidence type="ECO:0000313" key="6">
    <source>
        <dbReference type="EMBL" id="PPU85875.1"/>
    </source>
</evidence>
<evidence type="ECO:0000259" key="5">
    <source>
        <dbReference type="SMART" id="SM00965"/>
    </source>
</evidence>
<evidence type="ECO:0000256" key="3">
    <source>
        <dbReference type="ARBA" id="ARBA00023237"/>
    </source>
</evidence>
<feature type="chain" id="PRO_5015547683" description="Secretin/TonB short N-terminal domain-containing protein" evidence="4">
    <location>
        <begin position="30"/>
        <end position="206"/>
    </location>
</feature>
<accession>A0A2S7E6X5</accession>
<dbReference type="InterPro" id="IPR011662">
    <property type="entry name" value="Secretin/TonB_short_N"/>
</dbReference>
<dbReference type="EMBL" id="MDEJ01000227">
    <property type="protein sequence ID" value="PPU85875.1"/>
    <property type="molecule type" value="Genomic_DNA"/>
</dbReference>
<name>A0A2S7E6X5_9XANT</name>
<evidence type="ECO:0000256" key="4">
    <source>
        <dbReference type="SAM" id="SignalP"/>
    </source>
</evidence>
<evidence type="ECO:0000256" key="2">
    <source>
        <dbReference type="ARBA" id="ARBA00023136"/>
    </source>
</evidence>
<feature type="signal peptide" evidence="4">
    <location>
        <begin position="1"/>
        <end position="29"/>
    </location>
</feature>
<sequence length="206" mass="22350">MLATFKEKYMKFFNLRFISATLAATLAIAANEAIGHDFQYNCQNEPVKVEIPGGRLGNALKQLRLATRCPISGTNLARGKRSNPVVGMMTPEQALQAMLDGTGLEGNTVKGGFEITRLPLGQDFQYNCQKEQVKVEIPGGRLGNALEQLRLATRCPISGTNLARGKRSKPVVGMMTPEQALQAMLDGTGLEGNTIKGGFEITRLPR</sequence>
<protein>
    <recommendedName>
        <fullName evidence="5">Secretin/TonB short N-terminal domain-containing protein</fullName>
    </recommendedName>
</protein>
<feature type="domain" description="Secretin/TonB short N-terminal" evidence="5">
    <location>
        <begin position="69"/>
        <end position="118"/>
    </location>
</feature>
<keyword evidence="1" id="KW-0813">Transport</keyword>
<comment type="caution">
    <text evidence="6">The sequence shown here is derived from an EMBL/GenBank/DDBJ whole genome shotgun (WGS) entry which is preliminary data.</text>
</comment>
<organism evidence="6 7">
    <name type="scientific">Xanthomonas populi</name>
    <dbReference type="NCBI Taxonomy" id="53414"/>
    <lineage>
        <taxon>Bacteria</taxon>
        <taxon>Pseudomonadati</taxon>
        <taxon>Pseudomonadota</taxon>
        <taxon>Gammaproteobacteria</taxon>
        <taxon>Lysobacterales</taxon>
        <taxon>Lysobacteraceae</taxon>
        <taxon>Xanthomonas</taxon>
    </lineage>
</organism>
<dbReference type="GO" id="GO:0019867">
    <property type="term" value="C:outer membrane"/>
    <property type="evidence" value="ECO:0007669"/>
    <property type="project" value="InterPro"/>
</dbReference>
<dbReference type="SMART" id="SM00965">
    <property type="entry name" value="STN"/>
    <property type="match status" value="2"/>
</dbReference>
<evidence type="ECO:0000256" key="1">
    <source>
        <dbReference type="ARBA" id="ARBA00022448"/>
    </source>
</evidence>
<dbReference type="Proteomes" id="UP000239939">
    <property type="component" value="Unassembled WGS sequence"/>
</dbReference>
<keyword evidence="4" id="KW-0732">Signal</keyword>
<gene>
    <name evidence="6" type="ORF">XpopCFBP1817_19780</name>
</gene>
<proteinExistence type="predicted"/>
<dbReference type="AlphaFoldDB" id="A0A2S7E6X5"/>
<reference evidence="7" key="1">
    <citation type="submission" date="2016-08" db="EMBL/GenBank/DDBJ databases">
        <authorList>
            <person name="Merda D."/>
            <person name="Briand M."/>
            <person name="Taghouti G."/>
            <person name="Carrere S."/>
            <person name="Gouzy J."/>
            <person name="Portier P."/>
            <person name="Jacques M.-A."/>
            <person name="Fischer-Le Saux M."/>
        </authorList>
    </citation>
    <scope>NUCLEOTIDE SEQUENCE [LARGE SCALE GENOMIC DNA]</scope>
    <source>
        <strain evidence="7">CFBP1817</strain>
    </source>
</reference>
<evidence type="ECO:0000313" key="7">
    <source>
        <dbReference type="Proteomes" id="UP000239939"/>
    </source>
</evidence>
<keyword evidence="7" id="KW-1185">Reference proteome</keyword>